<dbReference type="GO" id="GO:0004497">
    <property type="term" value="F:monooxygenase activity"/>
    <property type="evidence" value="ECO:0007669"/>
    <property type="project" value="UniProtKB-KW"/>
</dbReference>
<reference evidence="15 16" key="1">
    <citation type="journal article" date="2016" name="Nat. Commun.">
        <title>Extremotolerant tardigrade genome and improved radiotolerance of human cultured cells by tardigrade-unique protein.</title>
        <authorList>
            <person name="Hashimoto T."/>
            <person name="Horikawa D.D."/>
            <person name="Saito Y."/>
            <person name="Kuwahara H."/>
            <person name="Kozuka-Hata H."/>
            <person name="Shin-I T."/>
            <person name="Minakuchi Y."/>
            <person name="Ohishi K."/>
            <person name="Motoyama A."/>
            <person name="Aizu T."/>
            <person name="Enomoto A."/>
            <person name="Kondo K."/>
            <person name="Tanaka S."/>
            <person name="Hara Y."/>
            <person name="Koshikawa S."/>
            <person name="Sagara H."/>
            <person name="Miura T."/>
            <person name="Yokobori S."/>
            <person name="Miyagawa K."/>
            <person name="Suzuki Y."/>
            <person name="Kubo T."/>
            <person name="Oyama M."/>
            <person name="Kohara Y."/>
            <person name="Fujiyama A."/>
            <person name="Arakawa K."/>
            <person name="Katayama T."/>
            <person name="Toyoda A."/>
            <person name="Kunieda T."/>
        </authorList>
    </citation>
    <scope>NUCLEOTIDE SEQUENCE [LARGE SCALE GENOMIC DNA]</scope>
    <source>
        <strain evidence="15 16">YOKOZUNA-1</strain>
    </source>
</reference>
<dbReference type="STRING" id="947166.A0A1D1UGD6"/>
<dbReference type="FunFam" id="1.10.630.10:FF:000238">
    <property type="entry name" value="Cytochrome P450 2A6"/>
    <property type="match status" value="1"/>
</dbReference>
<evidence type="ECO:0008006" key="17">
    <source>
        <dbReference type="Google" id="ProtNLM"/>
    </source>
</evidence>
<feature type="binding site" description="axial binding residue" evidence="13">
    <location>
        <position position="465"/>
    </location>
    <ligand>
        <name>heme</name>
        <dbReference type="ChEBI" id="CHEBI:30413"/>
    </ligand>
    <ligandPart>
        <name>Fe</name>
        <dbReference type="ChEBI" id="CHEBI:18248"/>
    </ligandPart>
</feature>
<dbReference type="InterPro" id="IPR002401">
    <property type="entry name" value="Cyt_P450_E_grp-I"/>
</dbReference>
<evidence type="ECO:0000256" key="8">
    <source>
        <dbReference type="ARBA" id="ARBA00022848"/>
    </source>
</evidence>
<dbReference type="PANTHER" id="PTHR24300">
    <property type="entry name" value="CYTOCHROME P450 508A4-RELATED"/>
    <property type="match status" value="1"/>
</dbReference>
<protein>
    <recommendedName>
        <fullName evidence="17">Cytochrome P450</fullName>
    </recommendedName>
</protein>
<evidence type="ECO:0000256" key="13">
    <source>
        <dbReference type="PIRSR" id="PIRSR602401-1"/>
    </source>
</evidence>
<keyword evidence="5 13" id="KW-0349">Heme</keyword>
<dbReference type="OrthoDB" id="6507093at2759"/>
<dbReference type="GO" id="GO:0020037">
    <property type="term" value="F:heme binding"/>
    <property type="evidence" value="ECO:0007669"/>
    <property type="project" value="InterPro"/>
</dbReference>
<evidence type="ECO:0000256" key="14">
    <source>
        <dbReference type="SAM" id="Phobius"/>
    </source>
</evidence>
<keyword evidence="11" id="KW-0503">Monooxygenase</keyword>
<feature type="transmembrane region" description="Helical" evidence="14">
    <location>
        <begin position="34"/>
        <end position="56"/>
    </location>
</feature>
<dbReference type="SUPFAM" id="SSF48264">
    <property type="entry name" value="Cytochrome P450"/>
    <property type="match status" value="1"/>
</dbReference>
<evidence type="ECO:0000313" key="16">
    <source>
        <dbReference type="Proteomes" id="UP000186922"/>
    </source>
</evidence>
<evidence type="ECO:0000256" key="11">
    <source>
        <dbReference type="ARBA" id="ARBA00023033"/>
    </source>
</evidence>
<dbReference type="Pfam" id="PF00067">
    <property type="entry name" value="p450"/>
    <property type="match status" value="1"/>
</dbReference>
<keyword evidence="14" id="KW-0812">Transmembrane</keyword>
<sequence>MDAKSYLDQKSHHTLHDLSKVSAVEQILNKMAPFTYPVVAAFVLFLCGVAAWLVYYRWKNRSFPPGPIGLPFLGYLPFLGGYLPEKFARLSATHGDVMTVQLGKKQAVVLGSLDALRAAFVDQATVFSGRGDVFLLRELWDGNGGILMSEGAKWNSLRSFTIANLKLNDAMDAIKAETMEVISVLKTHLAAGDMPQDSRSFLMQVVANVGCHWTLGQRVPYVDQTFQAYLANFRKVADLMHHCSSSALVPSLNPVSSKTPQMAKLEKEFQDKIDYIRTLMLASLKHNKPNFAGDFLAKSKDKTDRESSLYTERELVMVLNDLWGASTEAGTSLLQWAVFYMIKYPTIQRTVQEELDRVIGAPKGGIIVDADKVQLPYTMATLQEIERCASVSPFGVLRCNTEATDLRGYTIPPRTLIIPNLWQIHHDKANWEDPTTFQPERFLDAKRNVTRPPYLVPFSIGTRACPFQNVAESMLFSFFANLLHCFTLDTPAGQTLLTESDRISALTDRPKDFQFVVKARYEQLLPGSN</sequence>
<evidence type="ECO:0000256" key="3">
    <source>
        <dbReference type="ARBA" id="ARBA00004406"/>
    </source>
</evidence>
<name>A0A1D1UGD6_RAMVA</name>
<gene>
    <name evidence="15" type="primary">RvY_00281-1</name>
    <name evidence="15" type="synonym">RvY_00281.1</name>
    <name evidence="15" type="ORF">RvY_00281</name>
</gene>
<keyword evidence="7" id="KW-0256">Endoplasmic reticulum</keyword>
<evidence type="ECO:0000256" key="7">
    <source>
        <dbReference type="ARBA" id="ARBA00022824"/>
    </source>
</evidence>
<dbReference type="Proteomes" id="UP000186922">
    <property type="component" value="Unassembled WGS sequence"/>
</dbReference>
<dbReference type="InterPro" id="IPR050182">
    <property type="entry name" value="Cytochrome_P450_fam2"/>
</dbReference>
<keyword evidence="8" id="KW-0492">Microsome</keyword>
<evidence type="ECO:0000256" key="2">
    <source>
        <dbReference type="ARBA" id="ARBA00004174"/>
    </source>
</evidence>
<feature type="transmembrane region" description="Helical" evidence="14">
    <location>
        <begin position="68"/>
        <end position="84"/>
    </location>
</feature>
<evidence type="ECO:0000256" key="4">
    <source>
        <dbReference type="ARBA" id="ARBA00010617"/>
    </source>
</evidence>
<keyword evidence="9" id="KW-0560">Oxidoreductase</keyword>
<comment type="similarity">
    <text evidence="4">Belongs to the cytochrome P450 family.</text>
</comment>
<comment type="cofactor">
    <cofactor evidence="1 13">
        <name>heme</name>
        <dbReference type="ChEBI" id="CHEBI:30413"/>
    </cofactor>
</comment>
<dbReference type="InterPro" id="IPR001128">
    <property type="entry name" value="Cyt_P450"/>
</dbReference>
<dbReference type="AlphaFoldDB" id="A0A1D1UGD6"/>
<comment type="caution">
    <text evidence="15">The sequence shown here is derived from an EMBL/GenBank/DDBJ whole genome shotgun (WGS) entry which is preliminary data.</text>
</comment>
<comment type="subcellular location">
    <subcellularLocation>
        <location evidence="3">Endoplasmic reticulum membrane</location>
        <topology evidence="3">Peripheral membrane protein</topology>
    </subcellularLocation>
    <subcellularLocation>
        <location evidence="2">Microsome membrane</location>
        <topology evidence="2">Peripheral membrane protein</topology>
    </subcellularLocation>
</comment>
<keyword evidence="14" id="KW-1133">Transmembrane helix</keyword>
<keyword evidence="12 14" id="KW-0472">Membrane</keyword>
<evidence type="ECO:0000256" key="6">
    <source>
        <dbReference type="ARBA" id="ARBA00022723"/>
    </source>
</evidence>
<dbReference type="PANTHER" id="PTHR24300:SF417">
    <property type="entry name" value="CYTOCHROME P450 508B1-RELATED"/>
    <property type="match status" value="1"/>
</dbReference>
<dbReference type="GO" id="GO:0005506">
    <property type="term" value="F:iron ion binding"/>
    <property type="evidence" value="ECO:0007669"/>
    <property type="project" value="InterPro"/>
</dbReference>
<proteinExistence type="inferred from homology"/>
<dbReference type="GO" id="GO:0005789">
    <property type="term" value="C:endoplasmic reticulum membrane"/>
    <property type="evidence" value="ECO:0007669"/>
    <property type="project" value="UniProtKB-SubCell"/>
</dbReference>
<evidence type="ECO:0000256" key="9">
    <source>
        <dbReference type="ARBA" id="ARBA00023002"/>
    </source>
</evidence>
<keyword evidence="16" id="KW-1185">Reference proteome</keyword>
<dbReference type="EMBL" id="BDGG01000001">
    <property type="protein sequence ID" value="GAU87445.1"/>
    <property type="molecule type" value="Genomic_DNA"/>
</dbReference>
<evidence type="ECO:0000313" key="15">
    <source>
        <dbReference type="EMBL" id="GAU87445.1"/>
    </source>
</evidence>
<keyword evidence="10 13" id="KW-0408">Iron</keyword>
<dbReference type="InterPro" id="IPR036396">
    <property type="entry name" value="Cyt_P450_sf"/>
</dbReference>
<dbReference type="GO" id="GO:0016705">
    <property type="term" value="F:oxidoreductase activity, acting on paired donors, with incorporation or reduction of molecular oxygen"/>
    <property type="evidence" value="ECO:0007669"/>
    <property type="project" value="InterPro"/>
</dbReference>
<organism evidence="15 16">
    <name type="scientific">Ramazzottius varieornatus</name>
    <name type="common">Water bear</name>
    <name type="synonym">Tardigrade</name>
    <dbReference type="NCBI Taxonomy" id="947166"/>
    <lineage>
        <taxon>Eukaryota</taxon>
        <taxon>Metazoa</taxon>
        <taxon>Ecdysozoa</taxon>
        <taxon>Tardigrada</taxon>
        <taxon>Eutardigrada</taxon>
        <taxon>Parachela</taxon>
        <taxon>Hypsibioidea</taxon>
        <taxon>Ramazzottiidae</taxon>
        <taxon>Ramazzottius</taxon>
    </lineage>
</organism>
<evidence type="ECO:0000256" key="1">
    <source>
        <dbReference type="ARBA" id="ARBA00001971"/>
    </source>
</evidence>
<evidence type="ECO:0000256" key="5">
    <source>
        <dbReference type="ARBA" id="ARBA00022617"/>
    </source>
</evidence>
<evidence type="ECO:0000256" key="12">
    <source>
        <dbReference type="ARBA" id="ARBA00023136"/>
    </source>
</evidence>
<evidence type="ECO:0000256" key="10">
    <source>
        <dbReference type="ARBA" id="ARBA00023004"/>
    </source>
</evidence>
<dbReference type="PRINTS" id="PR00463">
    <property type="entry name" value="EP450I"/>
</dbReference>
<keyword evidence="6 13" id="KW-0479">Metal-binding</keyword>
<dbReference type="Gene3D" id="1.10.630.10">
    <property type="entry name" value="Cytochrome P450"/>
    <property type="match status" value="1"/>
</dbReference>
<accession>A0A1D1UGD6</accession>